<organism evidence="3 4">
    <name type="scientific">Mesorhizobium abyssinicae</name>
    <dbReference type="NCBI Taxonomy" id="1209958"/>
    <lineage>
        <taxon>Bacteria</taxon>
        <taxon>Pseudomonadati</taxon>
        <taxon>Pseudomonadota</taxon>
        <taxon>Alphaproteobacteria</taxon>
        <taxon>Hyphomicrobiales</taxon>
        <taxon>Phyllobacteriaceae</taxon>
        <taxon>Mesorhizobium</taxon>
    </lineage>
</organism>
<accession>A0ABU5AMN2</accession>
<dbReference type="InterPro" id="IPR024239">
    <property type="entry name" value="SyrA"/>
</dbReference>
<feature type="region of interest" description="Disordered" evidence="1">
    <location>
        <begin position="83"/>
        <end position="123"/>
    </location>
</feature>
<keyword evidence="2" id="KW-0472">Membrane</keyword>
<name>A0ABU5AMN2_9HYPH</name>
<reference evidence="3 4" key="1">
    <citation type="submission" date="2023-08" db="EMBL/GenBank/DDBJ databases">
        <title>Implementing the SeqCode for naming new Mesorhizobium species isolated from Vachellia karroo root nodules.</title>
        <authorList>
            <person name="Van Lill M."/>
        </authorList>
    </citation>
    <scope>NUCLEOTIDE SEQUENCE [LARGE SCALE GENOMIC DNA]</scope>
    <source>
        <strain evidence="3 4">VK4B</strain>
    </source>
</reference>
<dbReference type="RefSeq" id="WP_320320490.1">
    <property type="nucleotide sequence ID" value="NZ_JAVIIP010000006.1"/>
</dbReference>
<proteinExistence type="predicted"/>
<evidence type="ECO:0000313" key="4">
    <source>
        <dbReference type="Proteomes" id="UP001276564"/>
    </source>
</evidence>
<keyword evidence="2" id="KW-0812">Transmembrane</keyword>
<evidence type="ECO:0000313" key="3">
    <source>
        <dbReference type="EMBL" id="MDX8538539.1"/>
    </source>
</evidence>
<sequence length="123" mass="13426">MMVNALKSWIAKERVAPAAASGTAMSFLLFLRGLILVLLVFAISIYLLTGSLWSTFVQTVICGILIQIGYFFAVLLLVWRSGSKESKTPKSQIARDEPEGDQRPRHLGNKADHVPPRGGRSAG</sequence>
<feature type="compositionally biased region" description="Basic and acidic residues" evidence="1">
    <location>
        <begin position="83"/>
        <end position="115"/>
    </location>
</feature>
<feature type="transmembrane region" description="Helical" evidence="2">
    <location>
        <begin position="29"/>
        <end position="49"/>
    </location>
</feature>
<dbReference type="EMBL" id="JAVIIP010000006">
    <property type="protein sequence ID" value="MDX8538539.1"/>
    <property type="molecule type" value="Genomic_DNA"/>
</dbReference>
<protein>
    <submittedName>
        <fullName evidence="3">Exopolysaccharide production repressor protein</fullName>
    </submittedName>
</protein>
<evidence type="ECO:0000256" key="2">
    <source>
        <dbReference type="SAM" id="Phobius"/>
    </source>
</evidence>
<comment type="caution">
    <text evidence="3">The sequence shown here is derived from an EMBL/GenBank/DDBJ whole genome shotgun (WGS) entry which is preliminary data.</text>
</comment>
<keyword evidence="2" id="KW-1133">Transmembrane helix</keyword>
<dbReference type="Proteomes" id="UP001276564">
    <property type="component" value="Unassembled WGS sequence"/>
</dbReference>
<dbReference type="Pfam" id="PF11089">
    <property type="entry name" value="SyrA"/>
    <property type="match status" value="1"/>
</dbReference>
<gene>
    <name evidence="3" type="ORF">RFM23_13005</name>
</gene>
<feature type="transmembrane region" description="Helical" evidence="2">
    <location>
        <begin position="55"/>
        <end position="79"/>
    </location>
</feature>
<evidence type="ECO:0000256" key="1">
    <source>
        <dbReference type="SAM" id="MobiDB-lite"/>
    </source>
</evidence>
<keyword evidence="4" id="KW-1185">Reference proteome</keyword>